<evidence type="ECO:0000256" key="3">
    <source>
        <dbReference type="ARBA" id="ARBA00023237"/>
    </source>
</evidence>
<dbReference type="CDD" id="cd01347">
    <property type="entry name" value="ligand_gated_channel"/>
    <property type="match status" value="1"/>
</dbReference>
<dbReference type="InterPro" id="IPR037066">
    <property type="entry name" value="Plug_dom_sf"/>
</dbReference>
<proteinExistence type="inferred from homology"/>
<dbReference type="Gene3D" id="2.170.130.10">
    <property type="entry name" value="TonB-dependent receptor, plug domain"/>
    <property type="match status" value="1"/>
</dbReference>
<feature type="domain" description="TonB-dependent receptor plug" evidence="8">
    <location>
        <begin position="98"/>
        <end position="196"/>
    </location>
</feature>
<dbReference type="Pfam" id="PF07715">
    <property type="entry name" value="Plug"/>
    <property type="match status" value="1"/>
</dbReference>
<evidence type="ECO:0000259" key="7">
    <source>
        <dbReference type="Pfam" id="PF00593"/>
    </source>
</evidence>
<feature type="compositionally biased region" description="Low complexity" evidence="5">
    <location>
        <begin position="48"/>
        <end position="67"/>
    </location>
</feature>
<evidence type="ECO:0000256" key="6">
    <source>
        <dbReference type="SAM" id="SignalP"/>
    </source>
</evidence>
<dbReference type="NCBIfam" id="TIGR01782">
    <property type="entry name" value="TonB-Xanth-Caul"/>
    <property type="match status" value="1"/>
</dbReference>
<dbReference type="InterPro" id="IPR012910">
    <property type="entry name" value="Plug_dom"/>
</dbReference>
<dbReference type="Pfam" id="PF00593">
    <property type="entry name" value="TonB_dep_Rec_b-barrel"/>
    <property type="match status" value="1"/>
</dbReference>
<dbReference type="InterPro" id="IPR000531">
    <property type="entry name" value="Beta-barrel_TonB"/>
</dbReference>
<protein>
    <submittedName>
        <fullName evidence="9">TonB-dependent receptor</fullName>
    </submittedName>
</protein>
<evidence type="ECO:0000256" key="5">
    <source>
        <dbReference type="SAM" id="MobiDB-lite"/>
    </source>
</evidence>
<name>A0ABX6T607_9SPHN</name>
<keyword evidence="9" id="KW-0675">Receptor</keyword>
<dbReference type="PANTHER" id="PTHR40980:SF3">
    <property type="entry name" value="TONB-DEPENDENT RECEPTOR-LIKE BETA-BARREL DOMAIN-CONTAINING PROTEIN"/>
    <property type="match status" value="1"/>
</dbReference>
<feature type="signal peptide" evidence="6">
    <location>
        <begin position="1"/>
        <end position="48"/>
    </location>
</feature>
<dbReference type="SUPFAM" id="SSF56935">
    <property type="entry name" value="Porins"/>
    <property type="match status" value="1"/>
</dbReference>
<keyword evidence="2 4" id="KW-0472">Membrane</keyword>
<comment type="subcellular location">
    <subcellularLocation>
        <location evidence="1 4">Cell outer membrane</location>
    </subcellularLocation>
</comment>
<keyword evidence="6" id="KW-0732">Signal</keyword>
<feature type="chain" id="PRO_5046365842" evidence="6">
    <location>
        <begin position="49"/>
        <end position="980"/>
    </location>
</feature>
<reference evidence="9 10" key="1">
    <citation type="submission" date="2020-08" db="EMBL/GenBank/DDBJ databases">
        <title>Genome sequence of Sphingomonas sediminicola KACC 15039T.</title>
        <authorList>
            <person name="Hyun D.-W."/>
            <person name="Bae J.-W."/>
        </authorList>
    </citation>
    <scope>NUCLEOTIDE SEQUENCE [LARGE SCALE GENOMIC DNA]</scope>
    <source>
        <strain evidence="9 10">KACC 15039</strain>
    </source>
</reference>
<organism evidence="9 10">
    <name type="scientific">Sphingomonas sediminicola</name>
    <dbReference type="NCBI Taxonomy" id="386874"/>
    <lineage>
        <taxon>Bacteria</taxon>
        <taxon>Pseudomonadati</taxon>
        <taxon>Pseudomonadota</taxon>
        <taxon>Alphaproteobacteria</taxon>
        <taxon>Sphingomonadales</taxon>
        <taxon>Sphingomonadaceae</taxon>
        <taxon>Sphingomonas</taxon>
    </lineage>
</organism>
<dbReference type="InterPro" id="IPR036942">
    <property type="entry name" value="Beta-barrel_TonB_sf"/>
</dbReference>
<dbReference type="EMBL" id="CP060782">
    <property type="protein sequence ID" value="QNP45289.1"/>
    <property type="molecule type" value="Genomic_DNA"/>
</dbReference>
<keyword evidence="3" id="KW-0998">Cell outer membrane</keyword>
<comment type="similarity">
    <text evidence="4">Belongs to the TonB-dependent receptor family.</text>
</comment>
<dbReference type="InterPro" id="IPR010104">
    <property type="entry name" value="TonB_rcpt_bac"/>
</dbReference>
<evidence type="ECO:0000256" key="4">
    <source>
        <dbReference type="RuleBase" id="RU003357"/>
    </source>
</evidence>
<keyword evidence="4" id="KW-0798">TonB box</keyword>
<dbReference type="Proteomes" id="UP000516105">
    <property type="component" value="Chromosome"/>
</dbReference>
<evidence type="ECO:0000256" key="2">
    <source>
        <dbReference type="ARBA" id="ARBA00023136"/>
    </source>
</evidence>
<accession>A0ABX6T607</accession>
<dbReference type="PANTHER" id="PTHR40980">
    <property type="entry name" value="PLUG DOMAIN-CONTAINING PROTEIN"/>
    <property type="match status" value="1"/>
</dbReference>
<keyword evidence="10" id="KW-1185">Reference proteome</keyword>
<evidence type="ECO:0000313" key="10">
    <source>
        <dbReference type="Proteomes" id="UP000516105"/>
    </source>
</evidence>
<evidence type="ECO:0000313" key="9">
    <source>
        <dbReference type="EMBL" id="QNP45289.1"/>
    </source>
</evidence>
<sequence>MGASACAYIAGKPVQGRESLISSTLKARRAFLLAGTSLLLAVSSEAFAQDTTQPPTDQPQPGDTAPTPGNPEPTDQSSDQAIIVTGIRRGIASSIDTKRREQGIVEAVSAEDIGKLPDISIAESIARLPGLAAQRVNGRAQVISIRGLAPDFTTTLLNGRQQASSGDNRAVEFDQYPSELLASVVIYKTPDANIAGFGLSGTADLRTVRPLNFKERTVAVNVRGELNGGGKLNDDVKNWGGRASVSYIDKITPEFGIALGVAYLDSPSSNRHTKAYNYETFCCGIEANISPADAQDATFLTGQEVFAYSRNNKRLAAIGIAEWEPSDRVHTILDLYYSRFKQRETMRGAQWFSNVWADSQTFTGVTTQDVGGTELAVTGTANGVAPQLRNDYNKRDDWLFAAGLNNEFKFSDQLSLITDLSYSRNRRVETVTETYAGYGCCVTAADQNANRVFDSISWDITGDAFPQYSTGLDYADASQVSLGDRAPWGGWGHDGLFKSPHVKEQIYAADAGLRYQPMNSVIEAIDLGVNFTRRDKKKRVDEWDLMLKNDRLQTLVDSGDLVDPTSLDFAGLGNVLSVDLPSALDRYYDFVELEDANHFDKAWRIKEDVTTFKVRLQFASGDLHGNMGFQVVNQKQESTGSRINFIDSPATIEMVKEGTSYWDFLPSLNAYYDIGGGHRIRFAASKVLARPRMDDMRANLTPGFNSSVCGGSPPCVPGQTVNPWSASGGNPDLQPWRAWAADLAYEWYIGPASYISVAAFYKKLDNYIFTRVMPFDFTGFPLPSTAANIPAGVIVSPIGTVTMPDNGPGGDLQGVEVSGALELKRLTSLLDGFGVIGSWSKTTSNLNPTDNSGEKVRIPGLSGTVFNMSGYYEKYGFQARLSYRYRSPYKGEVVQLFTNRGFTQILADKQVDAQIGYTFPDTSSLKGLGALLQVYNLTNSPYRTRIGLDQGGPTTADGGTFIETYEKYGRQYLLGFNYKF</sequence>
<gene>
    <name evidence="9" type="ORF">H9L14_11780</name>
</gene>
<feature type="region of interest" description="Disordered" evidence="5">
    <location>
        <begin position="48"/>
        <end position="79"/>
    </location>
</feature>
<evidence type="ECO:0000256" key="1">
    <source>
        <dbReference type="ARBA" id="ARBA00004442"/>
    </source>
</evidence>
<feature type="domain" description="TonB-dependent receptor-like beta-barrel" evidence="7">
    <location>
        <begin position="486"/>
        <end position="937"/>
    </location>
</feature>
<dbReference type="Gene3D" id="2.40.170.20">
    <property type="entry name" value="TonB-dependent receptor, beta-barrel domain"/>
    <property type="match status" value="1"/>
</dbReference>
<evidence type="ECO:0000259" key="8">
    <source>
        <dbReference type="Pfam" id="PF07715"/>
    </source>
</evidence>